<evidence type="ECO:0000256" key="1">
    <source>
        <dbReference type="ARBA" id="ARBA00022630"/>
    </source>
</evidence>
<proteinExistence type="predicted"/>
<dbReference type="InterPro" id="IPR019921">
    <property type="entry name" value="Lucif-like_OxRdtase_Rv2161c"/>
</dbReference>
<sequence length="314" mass="33578">MAIARQEKENGMSRVELGIGLPTSGRYASPEAIAQVAEGAERIGLGSVWTFDRLLRPTVPIAMGGPGGPVMDPPEAFGSVYDPLETLTYVAARTSRIRLGTSVLDSLFQNPVILARRIATLDRLSGGRLIAGLGQGWMSQEFEAAGVPMSRRGAGFGEHIEAMRAVWGPDPVRFDGRFHRIPESEIGPKPVRPGGPEVLVGAVAPASIDRAARLGTGLSLVIFEWGMVRDTIARFRGAAEAAGHHPSALPVVVQVNGDVTGKPLDERAPLTGSPDQVAGDLAALDELDVRHVLWMSDVEPEERLHLMERLRALA</sequence>
<dbReference type="InterPro" id="IPR011251">
    <property type="entry name" value="Luciferase-like_dom"/>
</dbReference>
<dbReference type="EC" id="1.-.-.-" evidence="6"/>
<dbReference type="GO" id="GO:0046306">
    <property type="term" value="P:alkanesulfonate catabolic process"/>
    <property type="evidence" value="ECO:0007669"/>
    <property type="project" value="TreeGrafter"/>
</dbReference>
<dbReference type="OrthoDB" id="3206024at2"/>
<dbReference type="PANTHER" id="PTHR42847:SF4">
    <property type="entry name" value="ALKANESULFONATE MONOOXYGENASE-RELATED"/>
    <property type="match status" value="1"/>
</dbReference>
<protein>
    <submittedName>
        <fullName evidence="6">TIGR03619 family F420-dependent LLM class oxidoreductase</fullName>
        <ecNumber evidence="6">1.-.-.-</ecNumber>
    </submittedName>
</protein>
<keyword evidence="7" id="KW-1185">Reference proteome</keyword>
<feature type="domain" description="Luciferase-like" evidence="5">
    <location>
        <begin position="27"/>
        <end position="255"/>
    </location>
</feature>
<dbReference type="InterPro" id="IPR036661">
    <property type="entry name" value="Luciferase-like_sf"/>
</dbReference>
<evidence type="ECO:0000313" key="6">
    <source>
        <dbReference type="EMBL" id="TDD81612.1"/>
    </source>
</evidence>
<evidence type="ECO:0000256" key="2">
    <source>
        <dbReference type="ARBA" id="ARBA00022643"/>
    </source>
</evidence>
<evidence type="ECO:0000313" key="7">
    <source>
        <dbReference type="Proteomes" id="UP000295578"/>
    </source>
</evidence>
<dbReference type="Proteomes" id="UP000295578">
    <property type="component" value="Unassembled WGS sequence"/>
</dbReference>
<name>A0A4R5BDG8_9ACTN</name>
<keyword evidence="3 6" id="KW-0560">Oxidoreductase</keyword>
<dbReference type="InterPro" id="IPR050172">
    <property type="entry name" value="SsuD_RutA_monooxygenase"/>
</dbReference>
<evidence type="ECO:0000256" key="3">
    <source>
        <dbReference type="ARBA" id="ARBA00023002"/>
    </source>
</evidence>
<keyword evidence="1" id="KW-0285">Flavoprotein</keyword>
<reference evidence="6 7" key="1">
    <citation type="submission" date="2019-03" db="EMBL/GenBank/DDBJ databases">
        <title>Draft genome sequences of novel Actinobacteria.</title>
        <authorList>
            <person name="Sahin N."/>
            <person name="Ay H."/>
            <person name="Saygin H."/>
        </authorList>
    </citation>
    <scope>NUCLEOTIDE SEQUENCE [LARGE SCALE GENOMIC DNA]</scope>
    <source>
        <strain evidence="6 7">DSM 45941</strain>
    </source>
</reference>
<dbReference type="Pfam" id="PF00296">
    <property type="entry name" value="Bac_luciferase"/>
    <property type="match status" value="1"/>
</dbReference>
<dbReference type="Gene3D" id="3.20.20.30">
    <property type="entry name" value="Luciferase-like domain"/>
    <property type="match status" value="1"/>
</dbReference>
<dbReference type="EMBL" id="SMKY01000075">
    <property type="protein sequence ID" value="TDD81612.1"/>
    <property type="molecule type" value="Genomic_DNA"/>
</dbReference>
<dbReference type="PANTHER" id="PTHR42847">
    <property type="entry name" value="ALKANESULFONATE MONOOXYGENASE"/>
    <property type="match status" value="1"/>
</dbReference>
<dbReference type="GO" id="GO:0008726">
    <property type="term" value="F:alkanesulfonate monooxygenase activity"/>
    <property type="evidence" value="ECO:0007669"/>
    <property type="project" value="TreeGrafter"/>
</dbReference>
<gene>
    <name evidence="6" type="ORF">E1293_18220</name>
</gene>
<dbReference type="SUPFAM" id="SSF51679">
    <property type="entry name" value="Bacterial luciferase-like"/>
    <property type="match status" value="1"/>
</dbReference>
<accession>A0A4R5BDG8</accession>
<keyword evidence="2" id="KW-0288">FMN</keyword>
<dbReference type="NCBIfam" id="TIGR03619">
    <property type="entry name" value="F420_Rv2161c"/>
    <property type="match status" value="1"/>
</dbReference>
<dbReference type="AlphaFoldDB" id="A0A4R5BDG8"/>
<organism evidence="6 7">
    <name type="scientific">Actinomadura darangshiensis</name>
    <dbReference type="NCBI Taxonomy" id="705336"/>
    <lineage>
        <taxon>Bacteria</taxon>
        <taxon>Bacillati</taxon>
        <taxon>Actinomycetota</taxon>
        <taxon>Actinomycetes</taxon>
        <taxon>Streptosporangiales</taxon>
        <taxon>Thermomonosporaceae</taxon>
        <taxon>Actinomadura</taxon>
    </lineage>
</organism>
<evidence type="ECO:0000256" key="4">
    <source>
        <dbReference type="ARBA" id="ARBA00023033"/>
    </source>
</evidence>
<keyword evidence="4" id="KW-0503">Monooxygenase</keyword>
<comment type="caution">
    <text evidence="6">The sequence shown here is derived from an EMBL/GenBank/DDBJ whole genome shotgun (WGS) entry which is preliminary data.</text>
</comment>
<evidence type="ECO:0000259" key="5">
    <source>
        <dbReference type="Pfam" id="PF00296"/>
    </source>
</evidence>